<dbReference type="SUPFAM" id="SSF48264">
    <property type="entry name" value="Cytochrome P450"/>
    <property type="match status" value="1"/>
</dbReference>
<dbReference type="InterPro" id="IPR002401">
    <property type="entry name" value="Cyt_P450_E_grp-I"/>
</dbReference>
<dbReference type="GO" id="GO:0004497">
    <property type="term" value="F:monooxygenase activity"/>
    <property type="evidence" value="ECO:0007669"/>
    <property type="project" value="UniProtKB-KW"/>
</dbReference>
<dbReference type="GO" id="GO:0043386">
    <property type="term" value="P:mycotoxin biosynthetic process"/>
    <property type="evidence" value="ECO:0007669"/>
    <property type="project" value="UniProtKB-ARBA"/>
</dbReference>
<dbReference type="PRINTS" id="PR00385">
    <property type="entry name" value="P450"/>
</dbReference>
<evidence type="ECO:0000256" key="1">
    <source>
        <dbReference type="ARBA" id="ARBA00010617"/>
    </source>
</evidence>
<keyword evidence="4 5" id="KW-0408">Iron</keyword>
<evidence type="ECO:0000256" key="6">
    <source>
        <dbReference type="RuleBase" id="RU000461"/>
    </source>
</evidence>
<feature type="transmembrane region" description="Helical" evidence="7">
    <location>
        <begin position="6"/>
        <end position="27"/>
    </location>
</feature>
<dbReference type="CDD" id="cd11065">
    <property type="entry name" value="CYP64-like"/>
    <property type="match status" value="1"/>
</dbReference>
<evidence type="ECO:0000313" key="8">
    <source>
        <dbReference type="EMBL" id="CDM38516.1"/>
    </source>
</evidence>
<accession>W6QRB4</accession>
<dbReference type="InterPro" id="IPR050364">
    <property type="entry name" value="Cytochrome_P450_fung"/>
</dbReference>
<keyword evidence="6" id="KW-0503">Monooxygenase</keyword>
<dbReference type="PANTHER" id="PTHR46300:SF12">
    <property type="entry name" value="P450, PUTATIVE (EUROFUNG)-RELATED"/>
    <property type="match status" value="1"/>
</dbReference>
<dbReference type="Pfam" id="PF00067">
    <property type="entry name" value="p450"/>
    <property type="match status" value="1"/>
</dbReference>
<dbReference type="InterPro" id="IPR017972">
    <property type="entry name" value="Cyt_P450_CS"/>
</dbReference>
<dbReference type="AlphaFoldDB" id="W6QRB4"/>
<evidence type="ECO:0000313" key="9">
    <source>
        <dbReference type="Proteomes" id="UP000030686"/>
    </source>
</evidence>
<dbReference type="Gene3D" id="1.10.630.10">
    <property type="entry name" value="Cytochrome P450"/>
    <property type="match status" value="1"/>
</dbReference>
<dbReference type="OMA" id="RICVHEM"/>
<keyword evidence="3 6" id="KW-0560">Oxidoreductase</keyword>
<dbReference type="PRINTS" id="PR00463">
    <property type="entry name" value="EP450I"/>
</dbReference>
<dbReference type="InterPro" id="IPR036396">
    <property type="entry name" value="Cyt_P450_sf"/>
</dbReference>
<dbReference type="Proteomes" id="UP000030686">
    <property type="component" value="Unassembled WGS sequence"/>
</dbReference>
<comment type="similarity">
    <text evidence="1 6">Belongs to the cytochrome P450 family.</text>
</comment>
<keyword evidence="5 6" id="KW-0349">Heme</keyword>
<dbReference type="EMBL" id="HG792028">
    <property type="protein sequence ID" value="CDM38516.1"/>
    <property type="molecule type" value="Genomic_DNA"/>
</dbReference>
<dbReference type="STRING" id="1365484.W6QRB4"/>
<gene>
    <name evidence="8" type="ORF">PROQFM164_S14g000015</name>
</gene>
<protein>
    <submittedName>
        <fullName evidence="8">Cytochrome P450</fullName>
    </submittedName>
</protein>
<sequence>MMIASPLNVILSVGIGAMVLYAMVLLARRRVHGPLPPGPPGKPILGNIYDLPPPGAQDWMHWLKFKDRYGQISSISVMGQTIVILNHHQIAMELLGKRSAIYSSRPNLVFASQMVGWEHILAMQTYSDRLRAYRKAMQPYLGSETAVSQYNELQEVESHRFLLRVLKDPKNLIQHISTEAGAVILKIAYGYTIEPDKMDPLVHIAKMALEQFSVAGTPGAWLVDVFPALRYIPSWFPGAGFKRTAQVWKQNLQHVADKPYAFVRQRMESGNYDPSYLSNLFEAGGYPPNGTEEEMIAKWTAASLYTGGADTTVSSVQTFFLAMTLYPEVQRKAQEEIDRILGGARLPTVVDRASLPYVDAVVKETLRWHPVAPMGIPHMSVKDDMYEGHLIPEGSLVLANIWAFAHDTEVYHEPMKFKPERFLNVDGREPELDPRTFVFGFGRRICPGRILADYALYLIISRSLAVFDVRKEVRNGHEVHVEPEFRPGVISHPLSWEFNIKPRSASCEALIRSVEETNPWRGSDAAALDTS</sequence>
<proteinExistence type="inferred from homology"/>
<evidence type="ECO:0000256" key="7">
    <source>
        <dbReference type="SAM" id="Phobius"/>
    </source>
</evidence>
<keyword evidence="7" id="KW-1133">Transmembrane helix</keyword>
<dbReference type="PANTHER" id="PTHR46300">
    <property type="entry name" value="P450, PUTATIVE (EUROFUNG)-RELATED-RELATED"/>
    <property type="match status" value="1"/>
</dbReference>
<evidence type="ECO:0000256" key="3">
    <source>
        <dbReference type="ARBA" id="ARBA00023002"/>
    </source>
</evidence>
<name>W6QRB4_PENRF</name>
<keyword evidence="7" id="KW-0472">Membrane</keyword>
<reference evidence="8" key="1">
    <citation type="journal article" date="2014" name="Nat. Commun.">
        <title>Multiple recent horizontal transfers of a large genomic region in cheese making fungi.</title>
        <authorList>
            <person name="Cheeseman K."/>
            <person name="Ropars J."/>
            <person name="Renault P."/>
            <person name="Dupont J."/>
            <person name="Gouzy J."/>
            <person name="Branca A."/>
            <person name="Abraham A.L."/>
            <person name="Ceppi M."/>
            <person name="Conseiller E."/>
            <person name="Debuchy R."/>
            <person name="Malagnac F."/>
            <person name="Goarin A."/>
            <person name="Silar P."/>
            <person name="Lacoste S."/>
            <person name="Sallet E."/>
            <person name="Bensimon A."/>
            <person name="Giraud T."/>
            <person name="Brygoo Y."/>
        </authorList>
    </citation>
    <scope>NUCLEOTIDE SEQUENCE [LARGE SCALE GENOMIC DNA]</scope>
    <source>
        <strain evidence="8">FM164</strain>
    </source>
</reference>
<keyword evidence="7" id="KW-0812">Transmembrane</keyword>
<dbReference type="GO" id="GO:0016705">
    <property type="term" value="F:oxidoreductase activity, acting on paired donors, with incorporation or reduction of molecular oxygen"/>
    <property type="evidence" value="ECO:0007669"/>
    <property type="project" value="InterPro"/>
</dbReference>
<keyword evidence="2 5" id="KW-0479">Metal-binding</keyword>
<evidence type="ECO:0000256" key="2">
    <source>
        <dbReference type="ARBA" id="ARBA00022723"/>
    </source>
</evidence>
<dbReference type="GO" id="GO:0020037">
    <property type="term" value="F:heme binding"/>
    <property type="evidence" value="ECO:0007669"/>
    <property type="project" value="InterPro"/>
</dbReference>
<keyword evidence="9" id="KW-1185">Reference proteome</keyword>
<dbReference type="OrthoDB" id="2789670at2759"/>
<organism evidence="8 9">
    <name type="scientific">Penicillium roqueforti (strain FM164)</name>
    <dbReference type="NCBI Taxonomy" id="1365484"/>
    <lineage>
        <taxon>Eukaryota</taxon>
        <taxon>Fungi</taxon>
        <taxon>Dikarya</taxon>
        <taxon>Ascomycota</taxon>
        <taxon>Pezizomycotina</taxon>
        <taxon>Eurotiomycetes</taxon>
        <taxon>Eurotiomycetidae</taxon>
        <taxon>Eurotiales</taxon>
        <taxon>Aspergillaceae</taxon>
        <taxon>Penicillium</taxon>
    </lineage>
</organism>
<dbReference type="PROSITE" id="PS00086">
    <property type="entry name" value="CYTOCHROME_P450"/>
    <property type="match status" value="1"/>
</dbReference>
<feature type="binding site" description="axial binding residue" evidence="5">
    <location>
        <position position="446"/>
    </location>
    <ligand>
        <name>heme</name>
        <dbReference type="ChEBI" id="CHEBI:30413"/>
    </ligand>
    <ligandPart>
        <name>Fe</name>
        <dbReference type="ChEBI" id="CHEBI:18248"/>
    </ligandPart>
</feature>
<comment type="cofactor">
    <cofactor evidence="5">
        <name>heme</name>
        <dbReference type="ChEBI" id="CHEBI:30413"/>
    </cofactor>
</comment>
<evidence type="ECO:0000256" key="5">
    <source>
        <dbReference type="PIRSR" id="PIRSR602401-1"/>
    </source>
</evidence>
<dbReference type="InterPro" id="IPR001128">
    <property type="entry name" value="Cyt_P450"/>
</dbReference>
<evidence type="ECO:0000256" key="4">
    <source>
        <dbReference type="ARBA" id="ARBA00023004"/>
    </source>
</evidence>
<dbReference type="GO" id="GO:0005506">
    <property type="term" value="F:iron ion binding"/>
    <property type="evidence" value="ECO:0007669"/>
    <property type="project" value="InterPro"/>
</dbReference>